<feature type="transmembrane region" description="Helical" evidence="10">
    <location>
        <begin position="126"/>
        <end position="146"/>
    </location>
</feature>
<keyword evidence="8 10" id="KW-0472">Membrane</keyword>
<dbReference type="InterPro" id="IPR024744">
    <property type="entry name" value="CSS-motif_dom"/>
</dbReference>
<keyword evidence="7 10" id="KW-1133">Transmembrane helix</keyword>
<evidence type="ECO:0000313" key="12">
    <source>
        <dbReference type="EMBL" id="STU65791.1"/>
    </source>
</evidence>
<reference evidence="12 13" key="1">
    <citation type="submission" date="2018-06" db="EMBL/GenBank/DDBJ databases">
        <authorList>
            <consortium name="Pathogen Informatics"/>
            <person name="Doyle S."/>
        </authorList>
    </citation>
    <scope>NUCLEOTIDE SEQUENCE [LARGE SCALE GENOMIC DNA]</scope>
    <source>
        <strain evidence="12 13">NCTC9504</strain>
    </source>
</reference>
<keyword evidence="4" id="KW-0973">c-di-GMP</keyword>
<dbReference type="Gene3D" id="3.20.20.450">
    <property type="entry name" value="EAL domain"/>
    <property type="match status" value="1"/>
</dbReference>
<keyword evidence="5 10" id="KW-0812">Transmembrane</keyword>
<evidence type="ECO:0000256" key="9">
    <source>
        <dbReference type="ARBA" id="ARBA00034290"/>
    </source>
</evidence>
<organism evidence="12 13">
    <name type="scientific">Klebsiella pneumoniae subsp. pneumoniae</name>
    <dbReference type="NCBI Taxonomy" id="72407"/>
    <lineage>
        <taxon>Bacteria</taxon>
        <taxon>Pseudomonadati</taxon>
        <taxon>Pseudomonadota</taxon>
        <taxon>Gammaproteobacteria</taxon>
        <taxon>Enterobacterales</taxon>
        <taxon>Enterobacteriaceae</taxon>
        <taxon>Klebsiella/Raoultella group</taxon>
        <taxon>Klebsiella</taxon>
        <taxon>Klebsiella pneumoniae complex</taxon>
    </lineage>
</organism>
<comment type="subcellular location">
    <subcellularLocation>
        <location evidence="1">Cell membrane</location>
        <topology evidence="1">Multi-pass membrane protein</topology>
    </subcellularLocation>
</comment>
<evidence type="ECO:0000259" key="11">
    <source>
        <dbReference type="PROSITE" id="PS50883"/>
    </source>
</evidence>
<dbReference type="InterPro" id="IPR001633">
    <property type="entry name" value="EAL_dom"/>
</dbReference>
<dbReference type="Pfam" id="PF12792">
    <property type="entry name" value="CSS-motif"/>
    <property type="match status" value="1"/>
</dbReference>
<evidence type="ECO:0000256" key="7">
    <source>
        <dbReference type="ARBA" id="ARBA00022989"/>
    </source>
</evidence>
<dbReference type="GO" id="GO:0005886">
    <property type="term" value="C:plasma membrane"/>
    <property type="evidence" value="ECO:0007669"/>
    <property type="project" value="UniProtKB-SubCell"/>
</dbReference>
<keyword evidence="6" id="KW-0378">Hydrolase</keyword>
<evidence type="ECO:0000256" key="10">
    <source>
        <dbReference type="SAM" id="Phobius"/>
    </source>
</evidence>
<dbReference type="EC" id="3.1.4.52" evidence="2"/>
<evidence type="ECO:0000256" key="6">
    <source>
        <dbReference type="ARBA" id="ARBA00022801"/>
    </source>
</evidence>
<evidence type="ECO:0000256" key="1">
    <source>
        <dbReference type="ARBA" id="ARBA00004651"/>
    </source>
</evidence>
<dbReference type="InterPro" id="IPR035919">
    <property type="entry name" value="EAL_sf"/>
</dbReference>
<sequence>MNTPLSQLIPAIDISKPVAMAILPGTPMMPKSAALALWVGKPGDQNSGIFVSINANLTPYILYSARQNDFSGIALAIDHTAISTFSNRLVDPQTLHNAPIRQAQIEGLPLKVYLYANSWLAENTQFALLLGVVCGLLAGLLCYYVLTIKSDPRKSILLGIKNNQFYIVYQPVVNAQTLRISGVEVLMRWRHPVVGEFRPTFLLTWPKPSR</sequence>
<dbReference type="PROSITE" id="PS50883">
    <property type="entry name" value="EAL"/>
    <property type="match status" value="1"/>
</dbReference>
<evidence type="ECO:0000313" key="13">
    <source>
        <dbReference type="Proteomes" id="UP000254020"/>
    </source>
</evidence>
<comment type="catalytic activity">
    <reaction evidence="9">
        <text>3',3'-c-di-GMP + H2O = 5'-phosphoguanylyl(3'-&gt;5')guanosine + H(+)</text>
        <dbReference type="Rhea" id="RHEA:24902"/>
        <dbReference type="ChEBI" id="CHEBI:15377"/>
        <dbReference type="ChEBI" id="CHEBI:15378"/>
        <dbReference type="ChEBI" id="CHEBI:58754"/>
        <dbReference type="ChEBI" id="CHEBI:58805"/>
        <dbReference type="EC" id="3.1.4.52"/>
    </reaction>
</comment>
<dbReference type="SUPFAM" id="SSF141868">
    <property type="entry name" value="EAL domain-like"/>
    <property type="match status" value="1"/>
</dbReference>
<feature type="domain" description="EAL" evidence="11">
    <location>
        <begin position="149"/>
        <end position="210"/>
    </location>
</feature>
<dbReference type="GO" id="GO:0071111">
    <property type="term" value="F:cyclic-guanylate-specific phosphodiesterase activity"/>
    <property type="evidence" value="ECO:0007669"/>
    <property type="project" value="UniProtKB-EC"/>
</dbReference>
<evidence type="ECO:0000256" key="5">
    <source>
        <dbReference type="ARBA" id="ARBA00022692"/>
    </source>
</evidence>
<proteinExistence type="predicted"/>
<evidence type="ECO:0000256" key="2">
    <source>
        <dbReference type="ARBA" id="ARBA00012282"/>
    </source>
</evidence>
<dbReference type="EMBL" id="UGMA01000005">
    <property type="protein sequence ID" value="STU65791.1"/>
    <property type="molecule type" value="Genomic_DNA"/>
</dbReference>
<protein>
    <recommendedName>
        <fullName evidence="2">cyclic-guanylate-specific phosphodiesterase</fullName>
        <ecNumber evidence="2">3.1.4.52</ecNumber>
    </recommendedName>
</protein>
<evidence type="ECO:0000256" key="4">
    <source>
        <dbReference type="ARBA" id="ARBA00022636"/>
    </source>
</evidence>
<evidence type="ECO:0000256" key="8">
    <source>
        <dbReference type="ARBA" id="ARBA00023136"/>
    </source>
</evidence>
<evidence type="ECO:0000256" key="3">
    <source>
        <dbReference type="ARBA" id="ARBA00022475"/>
    </source>
</evidence>
<dbReference type="AlphaFoldDB" id="A0A377ZCN5"/>
<accession>A0A377ZCN5</accession>
<dbReference type="Pfam" id="PF00563">
    <property type="entry name" value="EAL"/>
    <property type="match status" value="1"/>
</dbReference>
<name>A0A377ZCN5_KLEPN</name>
<dbReference type="Proteomes" id="UP000254020">
    <property type="component" value="Unassembled WGS sequence"/>
</dbReference>
<keyword evidence="3" id="KW-1003">Cell membrane</keyword>
<gene>
    <name evidence="12" type="ORF">NCTC9504_02290</name>
</gene>